<name>A0A930Y3X6_9PAST</name>
<reference evidence="2" key="1">
    <citation type="submission" date="2020-11" db="EMBL/GenBank/DDBJ databases">
        <title>Gallibacterium anatis 1637, full genome, WGS.</title>
        <authorList>
            <person name="Laishevtcev A.I."/>
            <person name="Yakimova E.A."/>
            <person name="Petkovich D."/>
            <person name="Stepanova T.V."/>
            <person name="Kalendr R.S."/>
            <person name="Rubalsky E.O."/>
            <person name="Zulkarneev E.R."/>
            <person name="Aleshkin A.V."/>
        </authorList>
    </citation>
    <scope>NUCLEOTIDE SEQUENCE</scope>
    <source>
        <strain evidence="2">1637</strain>
    </source>
</reference>
<feature type="region of interest" description="Disordered" evidence="1">
    <location>
        <begin position="1"/>
        <end position="21"/>
    </location>
</feature>
<dbReference type="AlphaFoldDB" id="A0A930Y3X6"/>
<sequence length="58" mass="6041">MTAQVKDAAGNTSQPSDKASFTVDTVEISGEPVVTIPEMDNNSVNASEFATAQGVILR</sequence>
<protein>
    <recommendedName>
        <fullName evidence="3">Bacterial Ig-like domain-containing protein</fullName>
    </recommendedName>
</protein>
<proteinExistence type="predicted"/>
<gene>
    <name evidence="2" type="ORF">INT80_08455</name>
</gene>
<comment type="caution">
    <text evidence="2">The sequence shown here is derived from an EMBL/GenBank/DDBJ whole genome shotgun (WGS) entry which is preliminary data.</text>
</comment>
<accession>A0A930Y3X6</accession>
<evidence type="ECO:0000313" key="2">
    <source>
        <dbReference type="EMBL" id="MBF4102694.1"/>
    </source>
</evidence>
<organism evidence="2">
    <name type="scientific">Gallibacterium anatis</name>
    <dbReference type="NCBI Taxonomy" id="750"/>
    <lineage>
        <taxon>Bacteria</taxon>
        <taxon>Pseudomonadati</taxon>
        <taxon>Pseudomonadota</taxon>
        <taxon>Gammaproteobacteria</taxon>
        <taxon>Pasteurellales</taxon>
        <taxon>Pasteurellaceae</taxon>
        <taxon>Gallibacterium</taxon>
    </lineage>
</organism>
<evidence type="ECO:0008006" key="3">
    <source>
        <dbReference type="Google" id="ProtNLM"/>
    </source>
</evidence>
<dbReference type="Gene3D" id="2.60.40.1800">
    <property type="match status" value="1"/>
</dbReference>
<feature type="compositionally biased region" description="Polar residues" evidence="1">
    <location>
        <begin position="10"/>
        <end position="21"/>
    </location>
</feature>
<evidence type="ECO:0000256" key="1">
    <source>
        <dbReference type="SAM" id="MobiDB-lite"/>
    </source>
</evidence>
<dbReference type="EMBL" id="JADION010000022">
    <property type="protein sequence ID" value="MBF4102694.1"/>
    <property type="molecule type" value="Genomic_DNA"/>
</dbReference>